<evidence type="ECO:0000259" key="7">
    <source>
        <dbReference type="Pfam" id="PF04316"/>
    </source>
</evidence>
<dbReference type="NCBIfam" id="TIGR03824">
    <property type="entry name" value="FlgM_jcvi"/>
    <property type="match status" value="1"/>
</dbReference>
<dbReference type="RefSeq" id="WP_073289555.1">
    <property type="nucleotide sequence ID" value="NZ_FRCP01000017.1"/>
</dbReference>
<dbReference type="InterPro" id="IPR007412">
    <property type="entry name" value="FlgM"/>
</dbReference>
<dbReference type="GO" id="GO:0045892">
    <property type="term" value="P:negative regulation of DNA-templated transcription"/>
    <property type="evidence" value="ECO:0007669"/>
    <property type="project" value="InterPro"/>
</dbReference>
<keyword evidence="5" id="KW-0805">Transcription regulation</keyword>
<dbReference type="STRING" id="1120996.SAMN02746066_03360"/>
<evidence type="ECO:0000313" key="9">
    <source>
        <dbReference type="Proteomes" id="UP000184038"/>
    </source>
</evidence>
<evidence type="ECO:0000313" key="8">
    <source>
        <dbReference type="EMBL" id="SHM80209.1"/>
    </source>
</evidence>
<proteinExistence type="inferred from homology"/>
<evidence type="ECO:0000256" key="5">
    <source>
        <dbReference type="ARBA" id="ARBA00023015"/>
    </source>
</evidence>
<dbReference type="InterPro" id="IPR035890">
    <property type="entry name" value="Anti-sigma-28_factor_FlgM_sf"/>
</dbReference>
<accession>A0A1M7LRB8</accession>
<organism evidence="8 9">
    <name type="scientific">Anaerosporobacter mobilis DSM 15930</name>
    <dbReference type="NCBI Taxonomy" id="1120996"/>
    <lineage>
        <taxon>Bacteria</taxon>
        <taxon>Bacillati</taxon>
        <taxon>Bacillota</taxon>
        <taxon>Clostridia</taxon>
        <taxon>Lachnospirales</taxon>
        <taxon>Lachnospiraceae</taxon>
        <taxon>Anaerosporobacter</taxon>
    </lineage>
</organism>
<evidence type="ECO:0000256" key="6">
    <source>
        <dbReference type="ARBA" id="ARBA00023163"/>
    </source>
</evidence>
<dbReference type="Proteomes" id="UP000184038">
    <property type="component" value="Unassembled WGS sequence"/>
</dbReference>
<dbReference type="SUPFAM" id="SSF101498">
    <property type="entry name" value="Anti-sigma factor FlgM"/>
    <property type="match status" value="1"/>
</dbReference>
<keyword evidence="9" id="KW-1185">Reference proteome</keyword>
<name>A0A1M7LRB8_9FIRM</name>
<reference evidence="8 9" key="1">
    <citation type="submission" date="2016-11" db="EMBL/GenBank/DDBJ databases">
        <authorList>
            <person name="Jaros S."/>
            <person name="Januszkiewicz K."/>
            <person name="Wedrychowicz H."/>
        </authorList>
    </citation>
    <scope>NUCLEOTIDE SEQUENCE [LARGE SCALE GENOMIC DNA]</scope>
    <source>
        <strain evidence="8 9">DSM 15930</strain>
    </source>
</reference>
<feature type="domain" description="Anti-sigma-28 factor FlgM C-terminal" evidence="7">
    <location>
        <begin position="31"/>
        <end position="85"/>
    </location>
</feature>
<comment type="similarity">
    <text evidence="1">Belongs to the FlgM family.</text>
</comment>
<protein>
    <recommendedName>
        <fullName evidence="2">Negative regulator of flagellin synthesis</fullName>
    </recommendedName>
</protein>
<dbReference type="GO" id="GO:0044781">
    <property type="term" value="P:bacterial-type flagellum organization"/>
    <property type="evidence" value="ECO:0007669"/>
    <property type="project" value="UniProtKB-KW"/>
</dbReference>
<keyword evidence="3" id="KW-0678">Repressor</keyword>
<keyword evidence="4" id="KW-1005">Bacterial flagellum biogenesis</keyword>
<dbReference type="OrthoDB" id="1767600at2"/>
<gene>
    <name evidence="8" type="ORF">SAMN02746066_03360</name>
</gene>
<keyword evidence="6" id="KW-0804">Transcription</keyword>
<dbReference type="Pfam" id="PF04316">
    <property type="entry name" value="FlgM"/>
    <property type="match status" value="1"/>
</dbReference>
<sequence>MRIDAYNKVSQMYQTNKVRAVESAKKVGKSDQLEISQTGKDYQTVKQAVASASEVRMDKVEEIKKRLASGTYDVSMNEVADKLLDNYFNTVV</sequence>
<evidence type="ECO:0000256" key="4">
    <source>
        <dbReference type="ARBA" id="ARBA00022795"/>
    </source>
</evidence>
<dbReference type="EMBL" id="FRCP01000017">
    <property type="protein sequence ID" value="SHM80209.1"/>
    <property type="molecule type" value="Genomic_DNA"/>
</dbReference>
<evidence type="ECO:0000256" key="3">
    <source>
        <dbReference type="ARBA" id="ARBA00022491"/>
    </source>
</evidence>
<evidence type="ECO:0000256" key="2">
    <source>
        <dbReference type="ARBA" id="ARBA00017823"/>
    </source>
</evidence>
<dbReference type="AlphaFoldDB" id="A0A1M7LRB8"/>
<evidence type="ECO:0000256" key="1">
    <source>
        <dbReference type="ARBA" id="ARBA00005322"/>
    </source>
</evidence>
<dbReference type="InterPro" id="IPR031316">
    <property type="entry name" value="FlgM_C"/>
</dbReference>